<sequence length="83" mass="10121">MKKRKKLLWKKRRLKLRFKTWKKEYKLKLRETKATLHKLGNSEVEKTRRKWWGKKSTRGTKHYGYRTGVHIASLESAIVYCNT</sequence>
<proteinExistence type="predicted"/>
<evidence type="ECO:0000313" key="2">
    <source>
        <dbReference type="Proteomes" id="UP000607653"/>
    </source>
</evidence>
<accession>A0A822ZN34</accession>
<dbReference type="EMBL" id="DUZY01000007">
    <property type="protein sequence ID" value="DAD45890.1"/>
    <property type="molecule type" value="Genomic_DNA"/>
</dbReference>
<protein>
    <submittedName>
        <fullName evidence="1">Uncharacterized protein</fullName>
    </submittedName>
</protein>
<reference evidence="1 2" key="1">
    <citation type="journal article" date="2020" name="Mol. Biol. Evol.">
        <title>Distinct Expression and Methylation Patterns for Genes with Different Fates following a Single Whole-Genome Duplication in Flowering Plants.</title>
        <authorList>
            <person name="Shi T."/>
            <person name="Rahmani R.S."/>
            <person name="Gugger P.F."/>
            <person name="Wang M."/>
            <person name="Li H."/>
            <person name="Zhang Y."/>
            <person name="Li Z."/>
            <person name="Wang Q."/>
            <person name="Van de Peer Y."/>
            <person name="Marchal K."/>
            <person name="Chen J."/>
        </authorList>
    </citation>
    <scope>NUCLEOTIDE SEQUENCE [LARGE SCALE GENOMIC DNA]</scope>
    <source>
        <tissue evidence="1">Leaf</tissue>
    </source>
</reference>
<gene>
    <name evidence="1" type="ORF">HUJ06_004120</name>
</gene>
<organism evidence="1 2">
    <name type="scientific">Nelumbo nucifera</name>
    <name type="common">Sacred lotus</name>
    <dbReference type="NCBI Taxonomy" id="4432"/>
    <lineage>
        <taxon>Eukaryota</taxon>
        <taxon>Viridiplantae</taxon>
        <taxon>Streptophyta</taxon>
        <taxon>Embryophyta</taxon>
        <taxon>Tracheophyta</taxon>
        <taxon>Spermatophyta</taxon>
        <taxon>Magnoliopsida</taxon>
        <taxon>Proteales</taxon>
        <taxon>Nelumbonaceae</taxon>
        <taxon>Nelumbo</taxon>
    </lineage>
</organism>
<keyword evidence="2" id="KW-1185">Reference proteome</keyword>
<evidence type="ECO:0000313" key="1">
    <source>
        <dbReference type="EMBL" id="DAD45890.1"/>
    </source>
</evidence>
<comment type="caution">
    <text evidence="1">The sequence shown here is derived from an EMBL/GenBank/DDBJ whole genome shotgun (WGS) entry which is preliminary data.</text>
</comment>
<name>A0A822ZN34_NELNU</name>
<dbReference type="AlphaFoldDB" id="A0A822ZN34"/>
<dbReference type="Proteomes" id="UP000607653">
    <property type="component" value="Unassembled WGS sequence"/>
</dbReference>